<dbReference type="Pfam" id="PF00400">
    <property type="entry name" value="WD40"/>
    <property type="match status" value="1"/>
</dbReference>
<dbReference type="InterPro" id="IPR001680">
    <property type="entry name" value="WD40_rpt"/>
</dbReference>
<evidence type="ECO:0000256" key="2">
    <source>
        <dbReference type="ARBA" id="ARBA00022574"/>
    </source>
</evidence>
<feature type="repeat" description="WD" evidence="4">
    <location>
        <begin position="24"/>
        <end position="57"/>
    </location>
</feature>
<feature type="non-terminal residue" evidence="7">
    <location>
        <position position="114"/>
    </location>
</feature>
<dbReference type="SUPFAM" id="SSF50978">
    <property type="entry name" value="WD40 repeat-like"/>
    <property type="match status" value="1"/>
</dbReference>
<evidence type="ECO:0000259" key="6">
    <source>
        <dbReference type="Pfam" id="PF23609"/>
    </source>
</evidence>
<dbReference type="PANTHER" id="PTHR14205">
    <property type="entry name" value="WD-REPEAT PROTEIN"/>
    <property type="match status" value="1"/>
</dbReference>
<comment type="caution">
    <text evidence="7">The sequence shown here is derived from an EMBL/GenBank/DDBJ whole genome shotgun (WGS) entry which is preliminary data.</text>
</comment>
<dbReference type="InterPro" id="IPR036322">
    <property type="entry name" value="WD40_repeat_dom_sf"/>
</dbReference>
<protein>
    <recommendedName>
        <fullName evidence="6">EIPR1-like beta-propeller domain-containing protein</fullName>
    </recommendedName>
</protein>
<feature type="non-terminal residue" evidence="7">
    <location>
        <position position="1"/>
    </location>
</feature>
<sequence length="114" mass="12769">VTAGEDSQMRIWDLRMPNTPLKELIGHTHWTWRVLYNPACDEIILSAGTDSTVNLWQTSPIQGGESRPGSLPESPTGRVDPLVQSYSDFEDSIYGIAWSSQEPWIFASLSFDGR</sequence>
<keyword evidence="3" id="KW-0677">Repeat</keyword>
<dbReference type="PANTHER" id="PTHR14205:SF15">
    <property type="entry name" value="EARP AND GARP COMPLEX-INTERACTING PROTEIN 1"/>
    <property type="match status" value="1"/>
</dbReference>
<dbReference type="PROSITE" id="PS50082">
    <property type="entry name" value="WD_REPEATS_2"/>
    <property type="match status" value="2"/>
</dbReference>
<keyword evidence="2 4" id="KW-0853">WD repeat</keyword>
<evidence type="ECO:0000313" key="7">
    <source>
        <dbReference type="EMBL" id="KAH9315415.1"/>
    </source>
</evidence>
<evidence type="ECO:0000256" key="4">
    <source>
        <dbReference type="PROSITE-ProRule" id="PRU00221"/>
    </source>
</evidence>
<organism evidence="7 8">
    <name type="scientific">Taxus chinensis</name>
    <name type="common">Chinese yew</name>
    <name type="synonym">Taxus wallichiana var. chinensis</name>
    <dbReference type="NCBI Taxonomy" id="29808"/>
    <lineage>
        <taxon>Eukaryota</taxon>
        <taxon>Viridiplantae</taxon>
        <taxon>Streptophyta</taxon>
        <taxon>Embryophyta</taxon>
        <taxon>Tracheophyta</taxon>
        <taxon>Spermatophyta</taxon>
        <taxon>Pinopsida</taxon>
        <taxon>Pinidae</taxon>
        <taxon>Conifers II</taxon>
        <taxon>Cupressales</taxon>
        <taxon>Taxaceae</taxon>
        <taxon>Taxus</taxon>
    </lineage>
</organism>
<evidence type="ECO:0000256" key="1">
    <source>
        <dbReference type="ARBA" id="ARBA00005672"/>
    </source>
</evidence>
<dbReference type="AlphaFoldDB" id="A0AA38G4W0"/>
<name>A0AA38G4W0_TAXCH</name>
<proteinExistence type="inferred from homology"/>
<evidence type="ECO:0000313" key="8">
    <source>
        <dbReference type="Proteomes" id="UP000824469"/>
    </source>
</evidence>
<feature type="region of interest" description="Disordered" evidence="5">
    <location>
        <begin position="58"/>
        <end position="77"/>
    </location>
</feature>
<dbReference type="Gene3D" id="2.130.10.10">
    <property type="entry name" value="YVTN repeat-like/Quinoprotein amine dehydrogenase"/>
    <property type="match status" value="1"/>
</dbReference>
<keyword evidence="8" id="KW-1185">Reference proteome</keyword>
<reference evidence="7 8" key="1">
    <citation type="journal article" date="2021" name="Nat. Plants">
        <title>The Taxus genome provides insights into paclitaxel biosynthesis.</title>
        <authorList>
            <person name="Xiong X."/>
            <person name="Gou J."/>
            <person name="Liao Q."/>
            <person name="Li Y."/>
            <person name="Zhou Q."/>
            <person name="Bi G."/>
            <person name="Li C."/>
            <person name="Du R."/>
            <person name="Wang X."/>
            <person name="Sun T."/>
            <person name="Guo L."/>
            <person name="Liang H."/>
            <person name="Lu P."/>
            <person name="Wu Y."/>
            <person name="Zhang Z."/>
            <person name="Ro D.K."/>
            <person name="Shang Y."/>
            <person name="Huang S."/>
            <person name="Yan J."/>
        </authorList>
    </citation>
    <scope>NUCLEOTIDE SEQUENCE [LARGE SCALE GENOMIC DNA]</scope>
    <source>
        <strain evidence="7">Ta-2019</strain>
    </source>
</reference>
<dbReference type="Pfam" id="PF23609">
    <property type="entry name" value="Beta-prop_EIPR1"/>
    <property type="match status" value="1"/>
</dbReference>
<dbReference type="SMART" id="SM00320">
    <property type="entry name" value="WD40"/>
    <property type="match status" value="2"/>
</dbReference>
<feature type="repeat" description="WD" evidence="4">
    <location>
        <begin position="1"/>
        <end position="15"/>
    </location>
</feature>
<feature type="domain" description="EIPR1-like beta-propeller" evidence="6">
    <location>
        <begin position="1"/>
        <end position="56"/>
    </location>
</feature>
<dbReference type="InterPro" id="IPR015943">
    <property type="entry name" value="WD40/YVTN_repeat-like_dom_sf"/>
</dbReference>
<evidence type="ECO:0000256" key="5">
    <source>
        <dbReference type="SAM" id="MobiDB-lite"/>
    </source>
</evidence>
<dbReference type="InterPro" id="IPR040323">
    <property type="entry name" value="EIPR1"/>
</dbReference>
<dbReference type="EMBL" id="JAHRHJ020000005">
    <property type="protein sequence ID" value="KAH9315415.1"/>
    <property type="molecule type" value="Genomic_DNA"/>
</dbReference>
<evidence type="ECO:0000256" key="3">
    <source>
        <dbReference type="ARBA" id="ARBA00022737"/>
    </source>
</evidence>
<dbReference type="InterPro" id="IPR059104">
    <property type="entry name" value="Beta-prop_EIPR1-like"/>
</dbReference>
<comment type="similarity">
    <text evidence="1">Belongs to the WD repeat EIPR1 family.</text>
</comment>
<dbReference type="GO" id="GO:0016567">
    <property type="term" value="P:protein ubiquitination"/>
    <property type="evidence" value="ECO:0007669"/>
    <property type="project" value="TreeGrafter"/>
</dbReference>
<dbReference type="Proteomes" id="UP000824469">
    <property type="component" value="Unassembled WGS sequence"/>
</dbReference>
<gene>
    <name evidence="7" type="ORF">KI387_024042</name>
</gene>
<accession>A0AA38G4W0</accession>